<proteinExistence type="predicted"/>
<reference evidence="2 3" key="1">
    <citation type="submission" date="2017-04" db="EMBL/GenBank/DDBJ databases">
        <authorList>
            <person name="Afonso C.L."/>
            <person name="Miller P.J."/>
            <person name="Scott M.A."/>
            <person name="Spackman E."/>
            <person name="Goraichik I."/>
            <person name="Dimitrov K.M."/>
            <person name="Suarez D.L."/>
            <person name="Swayne D.E."/>
        </authorList>
    </citation>
    <scope>NUCLEOTIDE SEQUENCE [LARGE SCALE GENOMIC DNA]</scope>
    <source>
        <strain evidence="2 3">KR-140</strain>
    </source>
</reference>
<dbReference type="RefSeq" id="WP_084046494.1">
    <property type="nucleotide sequence ID" value="NZ_FWWU01000006.1"/>
</dbReference>
<dbReference type="AlphaFoldDB" id="A0A1W1UQH4"/>
<evidence type="ECO:0000256" key="1">
    <source>
        <dbReference type="SAM" id="MobiDB-lite"/>
    </source>
</evidence>
<accession>A0A1W1UQH4</accession>
<dbReference type="OrthoDB" id="71778at2"/>
<dbReference type="EMBL" id="FWWU01000006">
    <property type="protein sequence ID" value="SMB83385.1"/>
    <property type="molecule type" value="Genomic_DNA"/>
</dbReference>
<feature type="compositionally biased region" description="Basic and acidic residues" evidence="1">
    <location>
        <begin position="55"/>
        <end position="75"/>
    </location>
</feature>
<feature type="compositionally biased region" description="Basic and acidic residues" evidence="1">
    <location>
        <begin position="1"/>
        <end position="28"/>
    </location>
</feature>
<dbReference type="Proteomes" id="UP000192582">
    <property type="component" value="Unassembled WGS sequence"/>
</dbReference>
<evidence type="ECO:0000313" key="3">
    <source>
        <dbReference type="Proteomes" id="UP000192582"/>
    </source>
</evidence>
<sequence>MSKSRPEQNDTPETDHGHSDNMTKHGEWTPEVSEAVNRELREMANDTDISPSDAATEKVDKSELSLPQERRPIDH</sequence>
<feature type="region of interest" description="Disordered" evidence="1">
    <location>
        <begin position="1"/>
        <end position="75"/>
    </location>
</feature>
<keyword evidence="3" id="KW-1185">Reference proteome</keyword>
<gene>
    <name evidence="2" type="ORF">SAMN00790413_04406</name>
</gene>
<organism evidence="2 3">
    <name type="scientific">Deinococcus hopiensis KR-140</name>
    <dbReference type="NCBI Taxonomy" id="695939"/>
    <lineage>
        <taxon>Bacteria</taxon>
        <taxon>Thermotogati</taxon>
        <taxon>Deinococcota</taxon>
        <taxon>Deinococci</taxon>
        <taxon>Deinococcales</taxon>
        <taxon>Deinococcaceae</taxon>
        <taxon>Deinococcus</taxon>
    </lineage>
</organism>
<name>A0A1W1UQH4_9DEIO</name>
<protein>
    <submittedName>
        <fullName evidence="2">Uncharacterized protein</fullName>
    </submittedName>
</protein>
<evidence type="ECO:0000313" key="2">
    <source>
        <dbReference type="EMBL" id="SMB83385.1"/>
    </source>
</evidence>